<proteinExistence type="predicted"/>
<accession>A0A1C4GFH6</accession>
<organism evidence="1 2">
    <name type="scientific">Bacillus mycoides</name>
    <dbReference type="NCBI Taxonomy" id="1405"/>
    <lineage>
        <taxon>Bacteria</taxon>
        <taxon>Bacillati</taxon>
        <taxon>Bacillota</taxon>
        <taxon>Bacilli</taxon>
        <taxon>Bacillales</taxon>
        <taxon>Bacillaceae</taxon>
        <taxon>Bacillus</taxon>
        <taxon>Bacillus cereus group</taxon>
    </lineage>
</organism>
<dbReference type="EMBL" id="FMAK01000089">
    <property type="protein sequence ID" value="SCB71632.1"/>
    <property type="molecule type" value="Genomic_DNA"/>
</dbReference>
<name>A0A1C4GFH6_BACMY</name>
<evidence type="ECO:0000313" key="1">
    <source>
        <dbReference type="EMBL" id="SCB71632.1"/>
    </source>
</evidence>
<gene>
    <name evidence="1" type="ORF">BWGO95_05890</name>
</gene>
<dbReference type="Proteomes" id="UP000195696">
    <property type="component" value="Unassembled WGS sequence"/>
</dbReference>
<dbReference type="AlphaFoldDB" id="A0A1C4GFH6"/>
<sequence>MKGPIHISNESNQKVKASFGIVMRG</sequence>
<protein>
    <submittedName>
        <fullName evidence="1">Uncharacterized protein</fullName>
    </submittedName>
</protein>
<evidence type="ECO:0000313" key="2">
    <source>
        <dbReference type="Proteomes" id="UP000195696"/>
    </source>
</evidence>
<reference evidence="1 2" key="1">
    <citation type="submission" date="2016-08" db="EMBL/GenBank/DDBJ databases">
        <authorList>
            <person name="Seilhamer J.J."/>
        </authorList>
    </citation>
    <scope>NUCLEOTIDE SEQUENCE [LARGE SCALE GENOMIC DNA]</scope>
    <source>
        <strain evidence="1 2">SDA_GO95</strain>
    </source>
</reference>